<keyword evidence="10" id="KW-0479">Metal-binding</keyword>
<dbReference type="Pfam" id="PF00069">
    <property type="entry name" value="Pkinase"/>
    <property type="match status" value="1"/>
</dbReference>
<keyword evidence="7 11" id="KW-0067">ATP-binding</keyword>
<keyword evidence="4 13" id="KW-0812">Transmembrane</keyword>
<dbReference type="PANTHER" id="PTHR24349">
    <property type="entry name" value="SERINE/THREONINE-PROTEIN KINASE"/>
    <property type="match status" value="1"/>
</dbReference>
<evidence type="ECO:0000256" key="4">
    <source>
        <dbReference type="ARBA" id="ARBA00022692"/>
    </source>
</evidence>
<protein>
    <submittedName>
        <fullName evidence="15">Calcium/calmodulin-dependent protein kinase type IV</fullName>
    </submittedName>
</protein>
<evidence type="ECO:0000256" key="7">
    <source>
        <dbReference type="ARBA" id="ARBA00022840"/>
    </source>
</evidence>
<feature type="transmembrane region" description="Helical" evidence="13">
    <location>
        <begin position="256"/>
        <end position="276"/>
    </location>
</feature>
<dbReference type="InterPro" id="IPR008271">
    <property type="entry name" value="Ser/Thr_kinase_AS"/>
</dbReference>
<dbReference type="GO" id="GO:0030119">
    <property type="term" value="C:AP-type membrane coat adaptor complex"/>
    <property type="evidence" value="ECO:0007669"/>
    <property type="project" value="InterPro"/>
</dbReference>
<dbReference type="GO" id="GO:0005524">
    <property type="term" value="F:ATP binding"/>
    <property type="evidence" value="ECO:0007669"/>
    <property type="project" value="UniProtKB-UniRule"/>
</dbReference>
<name>A0A1Q9DNJ8_SYMMI</name>
<evidence type="ECO:0000256" key="6">
    <source>
        <dbReference type="ARBA" id="ARBA00022777"/>
    </source>
</evidence>
<feature type="compositionally biased region" description="Acidic residues" evidence="12">
    <location>
        <begin position="14"/>
        <end position="27"/>
    </location>
</feature>
<organism evidence="15 16">
    <name type="scientific">Symbiodinium microadriaticum</name>
    <name type="common">Dinoflagellate</name>
    <name type="synonym">Zooxanthella microadriatica</name>
    <dbReference type="NCBI Taxonomy" id="2951"/>
    <lineage>
        <taxon>Eukaryota</taxon>
        <taxon>Sar</taxon>
        <taxon>Alveolata</taxon>
        <taxon>Dinophyceae</taxon>
        <taxon>Suessiales</taxon>
        <taxon>Symbiodiniaceae</taxon>
        <taxon>Symbiodinium</taxon>
    </lineage>
</organism>
<keyword evidence="9 13" id="KW-0472">Membrane</keyword>
<feature type="transmembrane region" description="Helical" evidence="13">
    <location>
        <begin position="223"/>
        <end position="241"/>
    </location>
</feature>
<dbReference type="InterPro" id="IPR004254">
    <property type="entry name" value="AdipoR/HlyIII-related"/>
</dbReference>
<feature type="domain" description="Protein kinase" evidence="14">
    <location>
        <begin position="336"/>
        <end position="615"/>
    </location>
</feature>
<reference evidence="15 16" key="1">
    <citation type="submission" date="2016-02" db="EMBL/GenBank/DDBJ databases">
        <title>Genome analysis of coral dinoflagellate symbionts highlights evolutionary adaptations to a symbiotic lifestyle.</title>
        <authorList>
            <person name="Aranda M."/>
            <person name="Li Y."/>
            <person name="Liew Y.J."/>
            <person name="Baumgarten S."/>
            <person name="Simakov O."/>
            <person name="Wilson M."/>
            <person name="Piel J."/>
            <person name="Ashoor H."/>
            <person name="Bougouffa S."/>
            <person name="Bajic V.B."/>
            <person name="Ryu T."/>
            <person name="Ravasi T."/>
            <person name="Bayer T."/>
            <person name="Micklem G."/>
            <person name="Kim H."/>
            <person name="Bhak J."/>
            <person name="Lajeunesse T.C."/>
            <person name="Voolstra C.R."/>
        </authorList>
    </citation>
    <scope>NUCLEOTIDE SEQUENCE [LARGE SCALE GENOMIC DNA]</scope>
    <source>
        <strain evidence="15 16">CCMP2467</strain>
    </source>
</reference>
<keyword evidence="16" id="KW-1185">Reference proteome</keyword>
<dbReference type="PROSITE" id="PS50011">
    <property type="entry name" value="PROTEIN_KINASE_DOM"/>
    <property type="match status" value="1"/>
</dbReference>
<feature type="binding site" evidence="11">
    <location>
        <position position="366"/>
    </location>
    <ligand>
        <name>ATP</name>
        <dbReference type="ChEBI" id="CHEBI:30616"/>
    </ligand>
</feature>
<evidence type="ECO:0000256" key="10">
    <source>
        <dbReference type="PIRSR" id="PIRSR604254-1"/>
    </source>
</evidence>
<evidence type="ECO:0000256" key="1">
    <source>
        <dbReference type="ARBA" id="ARBA00004141"/>
    </source>
</evidence>
<feature type="binding site" evidence="10">
    <location>
        <position position="258"/>
    </location>
    <ligand>
        <name>Zn(2+)</name>
        <dbReference type="ChEBI" id="CHEBI:29105"/>
    </ligand>
</feature>
<feature type="compositionally biased region" description="Basic and acidic residues" evidence="12">
    <location>
        <begin position="1239"/>
        <end position="1261"/>
    </location>
</feature>
<dbReference type="Gene3D" id="3.30.200.20">
    <property type="entry name" value="Phosphorylase Kinase, domain 1"/>
    <property type="match status" value="1"/>
</dbReference>
<feature type="binding site" evidence="10">
    <location>
        <position position="123"/>
    </location>
    <ligand>
        <name>Zn(2+)</name>
        <dbReference type="ChEBI" id="CHEBI:29105"/>
    </ligand>
</feature>
<dbReference type="Pfam" id="PF03006">
    <property type="entry name" value="HlyIII"/>
    <property type="match status" value="1"/>
</dbReference>
<dbReference type="PROSITE" id="PS00107">
    <property type="entry name" value="PROTEIN_KINASE_ATP"/>
    <property type="match status" value="1"/>
</dbReference>
<evidence type="ECO:0000256" key="11">
    <source>
        <dbReference type="PROSITE-ProRule" id="PRU10141"/>
    </source>
</evidence>
<evidence type="ECO:0000259" key="14">
    <source>
        <dbReference type="PROSITE" id="PS50011"/>
    </source>
</evidence>
<feature type="transmembrane region" description="Helical" evidence="13">
    <location>
        <begin position="190"/>
        <end position="211"/>
    </location>
</feature>
<evidence type="ECO:0000256" key="8">
    <source>
        <dbReference type="ARBA" id="ARBA00022989"/>
    </source>
</evidence>
<evidence type="ECO:0000256" key="9">
    <source>
        <dbReference type="ARBA" id="ARBA00023136"/>
    </source>
</evidence>
<keyword evidence="8 13" id="KW-1133">Transmembrane helix</keyword>
<evidence type="ECO:0000256" key="3">
    <source>
        <dbReference type="ARBA" id="ARBA00022679"/>
    </source>
</evidence>
<dbReference type="GO" id="GO:0000724">
    <property type="term" value="P:double-strand break repair via homologous recombination"/>
    <property type="evidence" value="ECO:0007669"/>
    <property type="project" value="InterPro"/>
</dbReference>
<dbReference type="InterPro" id="IPR000719">
    <property type="entry name" value="Prot_kinase_dom"/>
</dbReference>
<feature type="binding site" evidence="10">
    <location>
        <position position="254"/>
    </location>
    <ligand>
        <name>Zn(2+)</name>
        <dbReference type="ChEBI" id="CHEBI:29105"/>
    </ligand>
</feature>
<dbReference type="AlphaFoldDB" id="A0A1Q9DNJ8"/>
<evidence type="ECO:0000313" key="15">
    <source>
        <dbReference type="EMBL" id="OLP96754.1"/>
    </source>
</evidence>
<dbReference type="InterPro" id="IPR029392">
    <property type="entry name" value="AP-5_subunit_s1"/>
</dbReference>
<feature type="transmembrane region" description="Helical" evidence="13">
    <location>
        <begin position="76"/>
        <end position="95"/>
    </location>
</feature>
<evidence type="ECO:0000256" key="2">
    <source>
        <dbReference type="ARBA" id="ARBA00022527"/>
    </source>
</evidence>
<feature type="region of interest" description="Disordered" evidence="12">
    <location>
        <begin position="1"/>
        <end position="33"/>
    </location>
</feature>
<dbReference type="OrthoDB" id="419571at2759"/>
<dbReference type="InterPro" id="IPR011009">
    <property type="entry name" value="Kinase-like_dom_sf"/>
</dbReference>
<evidence type="ECO:0000313" key="16">
    <source>
        <dbReference type="Proteomes" id="UP000186817"/>
    </source>
</evidence>
<comment type="caution">
    <text evidence="15">The sequence shown here is derived from an EMBL/GenBank/DDBJ whole genome shotgun (WGS) entry which is preliminary data.</text>
</comment>
<dbReference type="SUPFAM" id="SSF56112">
    <property type="entry name" value="Protein kinase-like (PK-like)"/>
    <property type="match status" value="1"/>
</dbReference>
<sequence length="1273" mass="143498">MAPQPAENGYSGFEDSETGDFDQESEDDQRRSCCASPVPLAHRETPRFTNVGLIGETSHDGAEHVTDEVFNAASHLMGGMLSVLGSAVLITGAAANSNPWGVISFSLYGASLMFLFFASFAHHAIKGPKPLMDLLRTLDYVAIYFLIPGTMVPVCFVCLHDTWVGWVFFGTTWGIAFLGVWFQSFCPLEFPMWASMTMYVTLGWFGAFLAIPAYKCITFGGALLLLLGGLSYTFGGVIFTMQCPNPIKGKFGFHEIWHVFVLVGAAFHYACMLFYVRGSCREPLPGIRALGERCLGDSETPMGSVWSHLWEPQCGQGHSLLGGDDESSLNARYDMDLFPQKIGEGQFSKAYVCWSKEDSSQRYALKVFTPDEGAEHATNEIRVLLLLGQHPRIIRLVDLHNESRNMRLVLELCAGGQLFDRLVSRGRYKAAKAACVVQEILEALAYMHGKGVMHRDLKPENVLLVSPLSDIDIKVCDFGIAKMAERSDGSVVRSARVIQSRPWPPSWPRSTSFKGSDFYLAPEMLRQEEYGPEIDLWSLGVTTFSLISGSLPFVGEGGAEDLRGTYSKIVNRDINFDGQAWEEAPATAADFILQLLSLDPAQRPSAAQALSHGFVKSALESFVDSDEDEEEEEEEDESDLQLDELESEGGLQPGCLPAIPLSNDGLAAMSQRRAVYAAKFLRPPSWTKRLLLREKPRVLTGPFENPVRRWVRLREKARQFAELPPPRRIPVPKPARPKLLQAVEGVPRVNPEALQRRLDFLLSDAAVKQQLAAPLRPGLSPYFVEFQCWSRQLREIRRVYRAQYLQKLAEVTEVERAREAELYQKERQQRQERKQANMQRIGEDMKRRAILRDRKRIESKVNEVDSSQTLHFSIFYTPEGNNTYKKTRQQTIMRRILEEHLFQTHSGDQHTVVKSKVSSLDDADWLFRFSSDTKPAAYKAQAGFDYTEGILRLQASSLFEYPKLVVWKHVDKVVYTLICEPLDNPLLASSFLTLFVHELSDHFRKAGSLVDEVSARPDEVLAILNFMLPGGQLLFVNSNLHRFNKSQISQVLSQKAIEMARRSKLKRQRLFWFRRMETLSRLVVSSENLEEAFAAFPDSQASSSSGTTTSSPSGVLLSRNVSIPYLLRQFGGSKADPQQKNRRIPGIDNVKREILQMSYDILGEDEERYEAEVPQEADWRSRAQQLYGDGIFNHEQKMALLDQKIAMLKGAQKFEEQKGRADLITTKLIDELEAVREAELEKSQQEELKAKQRSQRGEDPKGMPAYNPAGRIT</sequence>
<feature type="transmembrane region" description="Helical" evidence="13">
    <location>
        <begin position="141"/>
        <end position="159"/>
    </location>
</feature>
<dbReference type="Pfam" id="PF15001">
    <property type="entry name" value="AP-5_subunit_s1"/>
    <property type="match status" value="1"/>
</dbReference>
<dbReference type="InterPro" id="IPR050205">
    <property type="entry name" value="CDPK_Ser/Thr_kinases"/>
</dbReference>
<dbReference type="GO" id="GO:0004674">
    <property type="term" value="F:protein serine/threonine kinase activity"/>
    <property type="evidence" value="ECO:0007669"/>
    <property type="project" value="UniProtKB-KW"/>
</dbReference>
<feature type="region of interest" description="Disordered" evidence="12">
    <location>
        <begin position="1239"/>
        <end position="1273"/>
    </location>
</feature>
<dbReference type="GO" id="GO:0046872">
    <property type="term" value="F:metal ion binding"/>
    <property type="evidence" value="ECO:0007669"/>
    <property type="project" value="UniProtKB-KW"/>
</dbReference>
<keyword evidence="10" id="KW-0862">Zinc</keyword>
<feature type="compositionally biased region" description="Acidic residues" evidence="12">
    <location>
        <begin position="623"/>
        <end position="647"/>
    </location>
</feature>
<dbReference type="SMART" id="SM00220">
    <property type="entry name" value="S_TKc"/>
    <property type="match status" value="1"/>
</dbReference>
<dbReference type="Proteomes" id="UP000186817">
    <property type="component" value="Unassembled WGS sequence"/>
</dbReference>
<dbReference type="GO" id="GO:0016197">
    <property type="term" value="P:endosomal transport"/>
    <property type="evidence" value="ECO:0007669"/>
    <property type="project" value="InterPro"/>
</dbReference>
<evidence type="ECO:0000256" key="12">
    <source>
        <dbReference type="SAM" id="MobiDB-lite"/>
    </source>
</evidence>
<keyword evidence="2" id="KW-0723">Serine/threonine-protein kinase</keyword>
<dbReference type="EMBL" id="LSRX01000456">
    <property type="protein sequence ID" value="OLP96754.1"/>
    <property type="molecule type" value="Genomic_DNA"/>
</dbReference>
<dbReference type="Gene3D" id="1.10.510.10">
    <property type="entry name" value="Transferase(Phosphotransferase) domain 1"/>
    <property type="match status" value="1"/>
</dbReference>
<evidence type="ECO:0000256" key="5">
    <source>
        <dbReference type="ARBA" id="ARBA00022741"/>
    </source>
</evidence>
<comment type="subcellular location">
    <subcellularLocation>
        <location evidence="1">Membrane</location>
        <topology evidence="1">Multi-pass membrane protein</topology>
    </subcellularLocation>
</comment>
<feature type="transmembrane region" description="Helical" evidence="13">
    <location>
        <begin position="102"/>
        <end position="121"/>
    </location>
</feature>
<keyword evidence="6 15" id="KW-0418">Kinase</keyword>
<feature type="region of interest" description="Disordered" evidence="12">
    <location>
        <begin position="622"/>
        <end position="649"/>
    </location>
</feature>
<keyword evidence="5 11" id="KW-0547">Nucleotide-binding</keyword>
<accession>A0A1Q9DNJ8</accession>
<dbReference type="PROSITE" id="PS00108">
    <property type="entry name" value="PROTEIN_KINASE_ST"/>
    <property type="match status" value="1"/>
</dbReference>
<gene>
    <name evidence="15" type="primary">CAMK4</name>
    <name evidence="15" type="ORF">AK812_SmicGene20954</name>
</gene>
<keyword evidence="3" id="KW-0808">Transferase</keyword>
<evidence type="ECO:0000256" key="13">
    <source>
        <dbReference type="SAM" id="Phobius"/>
    </source>
</evidence>
<feature type="transmembrane region" description="Helical" evidence="13">
    <location>
        <begin position="166"/>
        <end position="184"/>
    </location>
</feature>
<proteinExistence type="predicted"/>
<dbReference type="InterPro" id="IPR017441">
    <property type="entry name" value="Protein_kinase_ATP_BS"/>
</dbReference>